<evidence type="ECO:0000256" key="1">
    <source>
        <dbReference type="SAM" id="MobiDB-lite"/>
    </source>
</evidence>
<comment type="caution">
    <text evidence="3">The sequence shown here is derived from an EMBL/GenBank/DDBJ whole genome shotgun (WGS) entry which is preliminary data.</text>
</comment>
<proteinExistence type="predicted"/>
<dbReference type="RefSeq" id="WP_158203223.1">
    <property type="nucleotide sequence ID" value="NZ_WSZK01000007.1"/>
</dbReference>
<feature type="region of interest" description="Disordered" evidence="1">
    <location>
        <begin position="1"/>
        <end position="22"/>
    </location>
</feature>
<evidence type="ECO:0000259" key="2">
    <source>
        <dbReference type="Pfam" id="PF23921"/>
    </source>
</evidence>
<feature type="domain" description="DUF7260" evidence="2">
    <location>
        <begin position="24"/>
        <end position="241"/>
    </location>
</feature>
<dbReference type="Pfam" id="PF23921">
    <property type="entry name" value="DUF7260"/>
    <property type="match status" value="1"/>
</dbReference>
<reference evidence="3 4" key="1">
    <citation type="submission" date="2019-12" db="EMBL/GenBank/DDBJ databases">
        <title>Halocatena pleomorpha gen. nov. sp. nov., an extremely halophilic archaeon of family Halobacteriaceae isolated from saltpan soil.</title>
        <authorList>
            <person name="Pal Y."/>
            <person name="Verma A."/>
            <person name="Krishnamurthi S."/>
            <person name="Kumar P."/>
        </authorList>
    </citation>
    <scope>NUCLEOTIDE SEQUENCE [LARGE SCALE GENOMIC DNA]</scope>
    <source>
        <strain evidence="3 4">JCM 16495</strain>
    </source>
</reference>
<sequence length="254" mass="27717">MSQTGTSSDGRQRDDSTVGAELQSIETAKRYLRTERTELGTEREAFRTFADRLSRQRFTARGGDGGLGAVRSLRRPADGGSVTGEIRRAFRETVMAVDHYDDIYGESLDEHLRSELGPDIAAVVTSSAAPSPTLRGALLAAVEEAIADRRALSDLVEGEWDSLVDARRRLEPLATAARSETTPSEWTAELDAVAVDRQRLIRQRIGSPYLDGHDLCAYLYDDVDDWTYPVLTICASLRARASVGDAPSTGAAVR</sequence>
<accession>A0A6B0GFM6</accession>
<keyword evidence="4" id="KW-1185">Reference proteome</keyword>
<gene>
    <name evidence="3" type="ORF">GQS65_03190</name>
</gene>
<dbReference type="OrthoDB" id="206489at2157"/>
<dbReference type="AlphaFoldDB" id="A0A6B0GFM6"/>
<organism evidence="3 4">
    <name type="scientific">Halomarina oriensis</name>
    <dbReference type="NCBI Taxonomy" id="671145"/>
    <lineage>
        <taxon>Archaea</taxon>
        <taxon>Methanobacteriati</taxon>
        <taxon>Methanobacteriota</taxon>
        <taxon>Stenosarchaea group</taxon>
        <taxon>Halobacteria</taxon>
        <taxon>Halobacteriales</taxon>
        <taxon>Natronomonadaceae</taxon>
        <taxon>Halomarina</taxon>
    </lineage>
</organism>
<evidence type="ECO:0000313" key="4">
    <source>
        <dbReference type="Proteomes" id="UP000451471"/>
    </source>
</evidence>
<dbReference type="EMBL" id="WSZK01000007">
    <property type="protein sequence ID" value="MWG33504.1"/>
    <property type="molecule type" value="Genomic_DNA"/>
</dbReference>
<dbReference type="InterPro" id="IPR055684">
    <property type="entry name" value="DUF7260"/>
</dbReference>
<evidence type="ECO:0000313" key="3">
    <source>
        <dbReference type="EMBL" id="MWG33504.1"/>
    </source>
</evidence>
<name>A0A6B0GFM6_9EURY</name>
<protein>
    <recommendedName>
        <fullName evidence="2">DUF7260 domain-containing protein</fullName>
    </recommendedName>
</protein>
<dbReference type="Proteomes" id="UP000451471">
    <property type="component" value="Unassembled WGS sequence"/>
</dbReference>